<evidence type="ECO:0000313" key="3">
    <source>
        <dbReference type="Proteomes" id="UP000249891"/>
    </source>
</evidence>
<keyword evidence="1" id="KW-0812">Transmembrane</keyword>
<name>A0A2X2RN29_CAPOC</name>
<organism evidence="2 3">
    <name type="scientific">Capnocytophaga ochracea</name>
    <dbReference type="NCBI Taxonomy" id="1018"/>
    <lineage>
        <taxon>Bacteria</taxon>
        <taxon>Pseudomonadati</taxon>
        <taxon>Bacteroidota</taxon>
        <taxon>Flavobacteriia</taxon>
        <taxon>Flavobacteriales</taxon>
        <taxon>Flavobacteriaceae</taxon>
        <taxon>Capnocytophaga</taxon>
    </lineage>
</organism>
<feature type="transmembrane region" description="Helical" evidence="1">
    <location>
        <begin position="7"/>
        <end position="24"/>
    </location>
</feature>
<protein>
    <submittedName>
        <fullName evidence="2">Lipid A core - O-antigen ligase and related enzymes</fullName>
    </submittedName>
</protein>
<feature type="transmembrane region" description="Helical" evidence="1">
    <location>
        <begin position="30"/>
        <end position="49"/>
    </location>
</feature>
<dbReference type="Proteomes" id="UP000249891">
    <property type="component" value="Unassembled WGS sequence"/>
</dbReference>
<feature type="transmembrane region" description="Helical" evidence="1">
    <location>
        <begin position="83"/>
        <end position="103"/>
    </location>
</feature>
<sequence>MRLTLNIRNVALFFTILFSGFYLTRILSLSPVYITFLIGVGAIVIYGFFNYRSAHISRASVWYGIYIFYLIVTQFFLEPDFNTLINVLFSLSYFITILNIAFYANNTILVKYSKYFIWFTIILLAIEAGWRLTHPVFVLEGTDKDYRDKEGMLFYAFKFSSIMFKDSNFVGTYGLVAFFYYYYLRRKKYVKSIIPLIILFVLILLTLSRSAILTVFLTIVLLYFLTIKIKLLHILLGVSFSMLLIFVVLPQIIEDESLLSKFTILELTWNYLQESSFLEFLFGVGFGNTVKHIGMGAHNLLVTHFIESGIIGLIFFLIVNFSLIKRTKKYSLFLTIPLFISGMSLAGHAISFYYACLALIYVIERNERKSISTHTNLQCREVCRKSSAKYNATNIC</sequence>
<gene>
    <name evidence="2" type="ORF">NCTC11546_01279</name>
</gene>
<dbReference type="EMBL" id="UARG01000017">
    <property type="protein sequence ID" value="SQA78053.1"/>
    <property type="molecule type" value="Genomic_DNA"/>
</dbReference>
<reference evidence="2 3" key="1">
    <citation type="submission" date="2018-06" db="EMBL/GenBank/DDBJ databases">
        <authorList>
            <consortium name="Pathogen Informatics"/>
            <person name="Doyle S."/>
        </authorList>
    </citation>
    <scope>NUCLEOTIDE SEQUENCE [LARGE SCALE GENOMIC DNA]</scope>
    <source>
        <strain evidence="2 3">NCTC11546</strain>
    </source>
</reference>
<dbReference type="GO" id="GO:0016874">
    <property type="term" value="F:ligase activity"/>
    <property type="evidence" value="ECO:0007669"/>
    <property type="project" value="UniProtKB-KW"/>
</dbReference>
<feature type="transmembrane region" description="Helical" evidence="1">
    <location>
        <begin position="231"/>
        <end position="253"/>
    </location>
</feature>
<evidence type="ECO:0000256" key="1">
    <source>
        <dbReference type="SAM" id="Phobius"/>
    </source>
</evidence>
<keyword evidence="1" id="KW-0472">Membrane</keyword>
<feature type="transmembrane region" description="Helical" evidence="1">
    <location>
        <begin position="61"/>
        <end position="77"/>
    </location>
</feature>
<evidence type="ECO:0000313" key="2">
    <source>
        <dbReference type="EMBL" id="SQA78053.1"/>
    </source>
</evidence>
<feature type="transmembrane region" description="Helical" evidence="1">
    <location>
        <begin position="115"/>
        <end position="133"/>
    </location>
</feature>
<feature type="transmembrane region" description="Helical" evidence="1">
    <location>
        <begin position="301"/>
        <end position="324"/>
    </location>
</feature>
<keyword evidence="2" id="KW-0436">Ligase</keyword>
<dbReference type="AlphaFoldDB" id="A0A2X2RN29"/>
<keyword evidence="1" id="KW-1133">Transmembrane helix</keyword>
<feature type="transmembrane region" description="Helical" evidence="1">
    <location>
        <begin position="196"/>
        <end position="225"/>
    </location>
</feature>
<proteinExistence type="predicted"/>
<feature type="transmembrane region" description="Helical" evidence="1">
    <location>
        <begin position="167"/>
        <end position="184"/>
    </location>
</feature>
<feature type="transmembrane region" description="Helical" evidence="1">
    <location>
        <begin position="330"/>
        <end position="363"/>
    </location>
</feature>
<accession>A0A2X2RN29</accession>